<dbReference type="GO" id="GO:0004252">
    <property type="term" value="F:serine-type endopeptidase activity"/>
    <property type="evidence" value="ECO:0007669"/>
    <property type="project" value="InterPro"/>
</dbReference>
<name>A0A5N4AFL3_PHOPY</name>
<dbReference type="GO" id="GO:0005576">
    <property type="term" value="C:extracellular region"/>
    <property type="evidence" value="ECO:0007669"/>
    <property type="project" value="UniProtKB-SubCell"/>
</dbReference>
<dbReference type="EMBL" id="VVIM01000007">
    <property type="protein sequence ID" value="KAB0796104.1"/>
    <property type="molecule type" value="Genomic_DNA"/>
</dbReference>
<evidence type="ECO:0000313" key="9">
    <source>
        <dbReference type="Proteomes" id="UP000327044"/>
    </source>
</evidence>
<evidence type="ECO:0000256" key="6">
    <source>
        <dbReference type="SAM" id="MobiDB-lite"/>
    </source>
</evidence>
<dbReference type="PROSITE" id="PS00134">
    <property type="entry name" value="TRYPSIN_HIS"/>
    <property type="match status" value="1"/>
</dbReference>
<dbReference type="Gene3D" id="2.40.10.10">
    <property type="entry name" value="Trypsin-like serine proteases"/>
    <property type="match status" value="1"/>
</dbReference>
<protein>
    <recommendedName>
        <fullName evidence="4">Phenoloxidase-activating factor 2</fullName>
    </recommendedName>
    <alternativeName>
        <fullName evidence="5">Prophenoloxidase-activating factor II</fullName>
    </alternativeName>
</protein>
<proteinExistence type="predicted"/>
<keyword evidence="3" id="KW-1015">Disulfide bond</keyword>
<dbReference type="InterPro" id="IPR043504">
    <property type="entry name" value="Peptidase_S1_PA_chymotrypsin"/>
</dbReference>
<dbReference type="GO" id="GO:0006508">
    <property type="term" value="P:proteolysis"/>
    <property type="evidence" value="ECO:0007669"/>
    <property type="project" value="InterPro"/>
</dbReference>
<evidence type="ECO:0000256" key="1">
    <source>
        <dbReference type="ARBA" id="ARBA00004613"/>
    </source>
</evidence>
<sequence length="902" mass="99458">MQLTRNIWGDLLSWLPKLIEKVSAMREKGVAACNEGVRVEATCKIRENTFSHQPPTRCSYGLECKEDVESENPHEEGSYIITIRGTIIVEEMRLVFLISALLGVCQFVRAENAWSWNNEDDFKPSGSLNQDEIEAAESSNSNSTVVEDIVDSILSSTRQGRNLDGFDDLYGDPSVQEVLQKGDDREARNIIKDKLCSLGLMQCDGEVIQGKRPYISPEDLVYAQPVDIKPIGRPIPSIPVKHPIRNNHYGPPRPVSIPGKFGPPASPNTPPRRGYGPPSKPLYSSQSGKPFINGPPIGSYYEESEGFLSKPPGPFFSQPIEPDNAFDYDQISSAHHSSSHHDKKPVEVVIKTPAGPSGSLQQHVHHHFHHASGNPNIKVPVQSLVAGADVLAAQDPLFKPTPGSFHHSNSVYNNYRQESNKFNPSLSLGGISGVYGGQTIASYGGLGSYSTKPVMENYSPQSFDSNSFGASVGLYGNSGLYKKELNINSPLQSNYLYAGNYKGAESARGENYDCVCVPYNQCPSHDIIGRKDDLYLAIDPRNLKSDIDALTEERVITDGNGTMTVVRVPKASAAEVTEKSVTKREVKDANSTKVEARQANYYGGNYGKPTVCGPRHVCCKRPLRPQIPTPGFGNLQQCGTRHSQGINGRIKNPVYVDGDSEFGEYPWQVAILKKDPKESVYVCGGTLIDDLHIVTAAHCVRSYSPYDLRVRLGEWDVNHDVEFYPYVERDVSAVEVHPEFYAGTLYNDLALLRMDKPVDLGKNLHISPACLPHPHEDYTGQRCWTTGWGKDAFGEFGKYQNILKEVDVPIMAFGQCQQRLQQTRLGYEFKLHPGFICAGGEEGKDACKGDGGGPMVCERGGTWRIVGVVSWGIGCGQPGVPGVYVNVAHYLDWIRQTTQRFK</sequence>
<dbReference type="InParanoid" id="A0A5N4AFL3"/>
<dbReference type="InterPro" id="IPR018114">
    <property type="entry name" value="TRYPSIN_HIS"/>
</dbReference>
<keyword evidence="9" id="KW-1185">Reference proteome</keyword>
<feature type="domain" description="Peptidase S1" evidence="7">
    <location>
        <begin position="655"/>
        <end position="899"/>
    </location>
</feature>
<comment type="subcellular location">
    <subcellularLocation>
        <location evidence="1">Secreted</location>
    </subcellularLocation>
</comment>
<dbReference type="InterPro" id="IPR001254">
    <property type="entry name" value="Trypsin_dom"/>
</dbReference>
<evidence type="ECO:0000313" key="8">
    <source>
        <dbReference type="EMBL" id="KAB0796104.1"/>
    </source>
</evidence>
<evidence type="ECO:0000256" key="2">
    <source>
        <dbReference type="ARBA" id="ARBA00022525"/>
    </source>
</evidence>
<dbReference type="PANTHER" id="PTHR24258">
    <property type="entry name" value="SERINE PROTEASE-RELATED"/>
    <property type="match status" value="1"/>
</dbReference>
<reference evidence="8 9" key="1">
    <citation type="journal article" date="2018" name="Elife">
        <title>Firefly genomes illuminate parallel origins of bioluminescence in beetles.</title>
        <authorList>
            <person name="Fallon T.R."/>
            <person name="Lower S.E."/>
            <person name="Chang C.H."/>
            <person name="Bessho-Uehara M."/>
            <person name="Martin G.J."/>
            <person name="Bewick A.J."/>
            <person name="Behringer M."/>
            <person name="Debat H.J."/>
            <person name="Wong I."/>
            <person name="Day J.C."/>
            <person name="Suvorov A."/>
            <person name="Silva C.J."/>
            <person name="Stanger-Hall K.F."/>
            <person name="Hall D.W."/>
            <person name="Schmitz R.J."/>
            <person name="Nelson D.R."/>
            <person name="Lewis S.M."/>
            <person name="Shigenobu S."/>
            <person name="Bybee S.M."/>
            <person name="Larracuente A.M."/>
            <person name="Oba Y."/>
            <person name="Weng J.K."/>
        </authorList>
    </citation>
    <scope>NUCLEOTIDE SEQUENCE [LARGE SCALE GENOMIC DNA]</scope>
    <source>
        <strain evidence="8">1611_PpyrPB1</strain>
        <tissue evidence="8">Whole body</tissue>
    </source>
</reference>
<organism evidence="8 9">
    <name type="scientific">Photinus pyralis</name>
    <name type="common">Common eastern firefly</name>
    <name type="synonym">Lampyris pyralis</name>
    <dbReference type="NCBI Taxonomy" id="7054"/>
    <lineage>
        <taxon>Eukaryota</taxon>
        <taxon>Metazoa</taxon>
        <taxon>Ecdysozoa</taxon>
        <taxon>Arthropoda</taxon>
        <taxon>Hexapoda</taxon>
        <taxon>Insecta</taxon>
        <taxon>Pterygota</taxon>
        <taxon>Neoptera</taxon>
        <taxon>Endopterygota</taxon>
        <taxon>Coleoptera</taxon>
        <taxon>Polyphaga</taxon>
        <taxon>Elateriformia</taxon>
        <taxon>Elateroidea</taxon>
        <taxon>Lampyridae</taxon>
        <taxon>Lampyrinae</taxon>
        <taxon>Photinus</taxon>
    </lineage>
</organism>
<feature type="region of interest" description="Disordered" evidence="6">
    <location>
        <begin position="242"/>
        <end position="289"/>
    </location>
</feature>
<comment type="caution">
    <text evidence="8">The sequence shown here is derived from an EMBL/GenBank/DDBJ whole genome shotgun (WGS) entry which is preliminary data.</text>
</comment>
<dbReference type="SUPFAM" id="SSF50494">
    <property type="entry name" value="Trypsin-like serine proteases"/>
    <property type="match status" value="1"/>
</dbReference>
<evidence type="ECO:0000259" key="7">
    <source>
        <dbReference type="PROSITE" id="PS50240"/>
    </source>
</evidence>
<dbReference type="CDD" id="cd00190">
    <property type="entry name" value="Tryp_SPc"/>
    <property type="match status" value="1"/>
</dbReference>
<dbReference type="InterPro" id="IPR001314">
    <property type="entry name" value="Peptidase_S1A"/>
</dbReference>
<evidence type="ECO:0000256" key="4">
    <source>
        <dbReference type="ARBA" id="ARBA00068096"/>
    </source>
</evidence>
<accession>A0A5N4AFL3</accession>
<gene>
    <name evidence="8" type="ORF">PPYR_10165</name>
</gene>
<dbReference type="Proteomes" id="UP000327044">
    <property type="component" value="Unassembled WGS sequence"/>
</dbReference>
<evidence type="ECO:0000256" key="3">
    <source>
        <dbReference type="ARBA" id="ARBA00023157"/>
    </source>
</evidence>
<dbReference type="PRINTS" id="PR00722">
    <property type="entry name" value="CHYMOTRYPSIN"/>
</dbReference>
<dbReference type="AlphaFoldDB" id="A0A5N4AFL3"/>
<dbReference type="SMART" id="SM00020">
    <property type="entry name" value="Tryp_SPc"/>
    <property type="match status" value="1"/>
</dbReference>
<keyword evidence="2" id="KW-0964">Secreted</keyword>
<dbReference type="Pfam" id="PF00089">
    <property type="entry name" value="Trypsin"/>
    <property type="match status" value="1"/>
</dbReference>
<dbReference type="FunFam" id="2.40.10.10:FF:000038">
    <property type="entry name" value="Serine protease"/>
    <property type="match status" value="1"/>
</dbReference>
<dbReference type="PANTHER" id="PTHR24258:SF142">
    <property type="entry name" value="PEPTIDASE S1 DOMAIN-CONTAINING PROTEIN"/>
    <property type="match status" value="1"/>
</dbReference>
<dbReference type="InterPro" id="IPR009003">
    <property type="entry name" value="Peptidase_S1_PA"/>
</dbReference>
<dbReference type="PROSITE" id="PS50240">
    <property type="entry name" value="TRYPSIN_DOM"/>
    <property type="match status" value="1"/>
</dbReference>
<evidence type="ECO:0000256" key="5">
    <source>
        <dbReference type="ARBA" id="ARBA00076468"/>
    </source>
</evidence>